<keyword evidence="4" id="KW-0812">Transmembrane</keyword>
<evidence type="ECO:0000256" key="4">
    <source>
        <dbReference type="SAM" id="Phobius"/>
    </source>
</evidence>
<dbReference type="Pfam" id="PF01553">
    <property type="entry name" value="Acyltransferase"/>
    <property type="match status" value="1"/>
</dbReference>
<comment type="similarity">
    <text evidence="1">Belongs to the 1-acyl-sn-glycerol-3-phosphate acyltransferase family.</text>
</comment>
<keyword evidence="4" id="KW-0472">Membrane</keyword>
<feature type="transmembrane region" description="Helical" evidence="4">
    <location>
        <begin position="344"/>
        <end position="363"/>
    </location>
</feature>
<feature type="transmembrane region" description="Helical" evidence="4">
    <location>
        <begin position="12"/>
        <end position="39"/>
    </location>
</feature>
<evidence type="ECO:0000256" key="2">
    <source>
        <dbReference type="ARBA" id="ARBA00022679"/>
    </source>
</evidence>
<evidence type="ECO:0000259" key="5">
    <source>
        <dbReference type="SMART" id="SM00563"/>
    </source>
</evidence>
<dbReference type="PANTHER" id="PTHR10983:SF24">
    <property type="entry name" value="1-ACYLGLYCEROL-3-PHOSPHATE O-ACYLTRANSFERASE 3, ISOFORM E-RELATED"/>
    <property type="match status" value="1"/>
</dbReference>
<proteinExistence type="inferred from homology"/>
<protein>
    <recommendedName>
        <fullName evidence="5">Phospholipid/glycerol acyltransferase domain-containing protein</fullName>
    </recommendedName>
</protein>
<keyword evidence="3" id="KW-0012">Acyltransferase</keyword>
<gene>
    <name evidence="6" type="ORF">PV328_002068</name>
</gene>
<reference evidence="6" key="1">
    <citation type="journal article" date="2023" name="bioRxiv">
        <title>Scaffold-level genome assemblies of two parasitoid biocontrol wasps reveal the parthenogenesis mechanism and an associated novel virus.</title>
        <authorList>
            <person name="Inwood S."/>
            <person name="Skelly J."/>
            <person name="Guhlin J."/>
            <person name="Harrop T."/>
            <person name="Goldson S."/>
            <person name="Dearden P."/>
        </authorList>
    </citation>
    <scope>NUCLEOTIDE SEQUENCE</scope>
    <source>
        <strain evidence="6">Irish</strain>
        <tissue evidence="6">Whole body</tissue>
    </source>
</reference>
<keyword evidence="4" id="KW-1133">Transmembrane helix</keyword>
<feature type="domain" description="Phospholipid/glycerol acyltransferase" evidence="5">
    <location>
        <begin position="92"/>
        <end position="214"/>
    </location>
</feature>
<dbReference type="SUPFAM" id="SSF69593">
    <property type="entry name" value="Glycerol-3-phosphate (1)-acyltransferase"/>
    <property type="match status" value="1"/>
</dbReference>
<dbReference type="GO" id="GO:0012505">
    <property type="term" value="C:endomembrane system"/>
    <property type="evidence" value="ECO:0007669"/>
    <property type="project" value="TreeGrafter"/>
</dbReference>
<accession>A0AA39FYA8</accession>
<dbReference type="EMBL" id="JAQQBS010000001">
    <property type="protein sequence ID" value="KAK0178087.1"/>
    <property type="molecule type" value="Genomic_DNA"/>
</dbReference>
<evidence type="ECO:0000256" key="3">
    <source>
        <dbReference type="ARBA" id="ARBA00023315"/>
    </source>
</evidence>
<dbReference type="CDD" id="cd07990">
    <property type="entry name" value="LPLAT_LCLAT1-like"/>
    <property type="match status" value="1"/>
</dbReference>
<evidence type="ECO:0000313" key="7">
    <source>
        <dbReference type="Proteomes" id="UP001168990"/>
    </source>
</evidence>
<evidence type="ECO:0000256" key="1">
    <source>
        <dbReference type="ARBA" id="ARBA00008655"/>
    </source>
</evidence>
<evidence type="ECO:0000313" key="6">
    <source>
        <dbReference type="EMBL" id="KAK0178087.1"/>
    </source>
</evidence>
<feature type="transmembrane region" description="Helical" evidence="4">
    <location>
        <begin position="319"/>
        <end position="338"/>
    </location>
</feature>
<organism evidence="6 7">
    <name type="scientific">Microctonus aethiopoides</name>
    <dbReference type="NCBI Taxonomy" id="144406"/>
    <lineage>
        <taxon>Eukaryota</taxon>
        <taxon>Metazoa</taxon>
        <taxon>Ecdysozoa</taxon>
        <taxon>Arthropoda</taxon>
        <taxon>Hexapoda</taxon>
        <taxon>Insecta</taxon>
        <taxon>Pterygota</taxon>
        <taxon>Neoptera</taxon>
        <taxon>Endopterygota</taxon>
        <taxon>Hymenoptera</taxon>
        <taxon>Apocrita</taxon>
        <taxon>Ichneumonoidea</taxon>
        <taxon>Braconidae</taxon>
        <taxon>Euphorinae</taxon>
        <taxon>Microctonus</taxon>
    </lineage>
</organism>
<sequence length="397" mass="45948">MEYLDLLKKSSVVHLMFAITFFMSGVAINSLQGILYLGLRPFSKYYYRKINYYLCYSFYSQLVFMAEWWATSDLIIYIDKKDFDKYYGKEHGYLLMNHSYEIDWLMGWIFCDRIKILGNCKAYAKKSIQYVPTLGWAWKFAESVFLERSWEKDKQMIGRQISELGDYPDPMWLLLYAEGTRFTPQKQEACQKFAKSKGLPLLKHHLTPRTKGFTASIPHLRGKVDAIYDIQLAFNPKATVKPTMTNLLRGEKVEAHLYIKRIPISEIPEDAEAASTWLHQKYHEKDQLAESFMETGDFFATSGVPRTDVFKLERRNYSLINTLCWAVVVLVPMLHYLITLFISGSTIAFSLGVGIIVLFYILMKKTIGMSEISRGSSYGAATSTEKVQESNEIKKEI</sequence>
<dbReference type="SMART" id="SM00563">
    <property type="entry name" value="PlsC"/>
    <property type="match status" value="1"/>
</dbReference>
<dbReference type="GO" id="GO:0003841">
    <property type="term" value="F:1-acylglycerol-3-phosphate O-acyltransferase activity"/>
    <property type="evidence" value="ECO:0007669"/>
    <property type="project" value="TreeGrafter"/>
</dbReference>
<reference evidence="6" key="2">
    <citation type="submission" date="2023-03" db="EMBL/GenBank/DDBJ databases">
        <authorList>
            <person name="Inwood S.N."/>
            <person name="Skelly J.G."/>
            <person name="Guhlin J."/>
            <person name="Harrop T.W.R."/>
            <person name="Goldson S.G."/>
            <person name="Dearden P.K."/>
        </authorList>
    </citation>
    <scope>NUCLEOTIDE SEQUENCE</scope>
    <source>
        <strain evidence="6">Irish</strain>
        <tissue evidence="6">Whole body</tissue>
    </source>
</reference>
<comment type="caution">
    <text evidence="6">The sequence shown here is derived from an EMBL/GenBank/DDBJ whole genome shotgun (WGS) entry which is preliminary data.</text>
</comment>
<dbReference type="Proteomes" id="UP001168990">
    <property type="component" value="Unassembled WGS sequence"/>
</dbReference>
<keyword evidence="2" id="KW-0808">Transferase</keyword>
<dbReference type="InterPro" id="IPR002123">
    <property type="entry name" value="Plipid/glycerol_acylTrfase"/>
</dbReference>
<keyword evidence="7" id="KW-1185">Reference proteome</keyword>
<dbReference type="Pfam" id="PF16076">
    <property type="entry name" value="Acyltransf_C"/>
    <property type="match status" value="1"/>
</dbReference>
<dbReference type="InterPro" id="IPR032098">
    <property type="entry name" value="Acyltransf_C"/>
</dbReference>
<dbReference type="PANTHER" id="PTHR10983">
    <property type="entry name" value="1-ACYLGLYCEROL-3-PHOSPHATE ACYLTRANSFERASE-RELATED"/>
    <property type="match status" value="1"/>
</dbReference>
<name>A0AA39FYA8_9HYME</name>
<dbReference type="AlphaFoldDB" id="A0AA39FYA8"/>